<dbReference type="Proteomes" id="UP001424441">
    <property type="component" value="Unassembled WGS sequence"/>
</dbReference>
<accession>A0ABP3QNE2</accession>
<proteinExistence type="predicted"/>
<organism evidence="1 2">
    <name type="scientific">Paenochrobactrum glaciei</name>
    <dbReference type="NCBI Taxonomy" id="486407"/>
    <lineage>
        <taxon>Bacteria</taxon>
        <taxon>Pseudomonadati</taxon>
        <taxon>Pseudomonadota</taxon>
        <taxon>Alphaproteobacteria</taxon>
        <taxon>Hyphomicrobiales</taxon>
        <taxon>Brucellaceae</taxon>
        <taxon>Paenochrobactrum</taxon>
    </lineage>
</organism>
<sequence length="73" mass="8535">MPHVIILTDYAAKSLNNIYIRLYGFKMNDKGNLEQMPVIFYQPDMITHYKMTNPTTGRLNLNRFNIMHASVKS</sequence>
<protein>
    <submittedName>
        <fullName evidence="1">Uncharacterized protein</fullName>
    </submittedName>
</protein>
<keyword evidence="2" id="KW-1185">Reference proteome</keyword>
<name>A0ABP3QNE2_9HYPH</name>
<evidence type="ECO:0000313" key="1">
    <source>
        <dbReference type="EMBL" id="GAA0593508.1"/>
    </source>
</evidence>
<reference evidence="2" key="1">
    <citation type="journal article" date="2019" name="Int. J. Syst. Evol. Microbiol.">
        <title>The Global Catalogue of Microorganisms (GCM) 10K type strain sequencing project: providing services to taxonomists for standard genome sequencing and annotation.</title>
        <authorList>
            <consortium name="The Broad Institute Genomics Platform"/>
            <consortium name="The Broad Institute Genome Sequencing Center for Infectious Disease"/>
            <person name="Wu L."/>
            <person name="Ma J."/>
        </authorList>
    </citation>
    <scope>NUCLEOTIDE SEQUENCE [LARGE SCALE GENOMIC DNA]</scope>
    <source>
        <strain evidence="2">JCM 15115</strain>
    </source>
</reference>
<evidence type="ECO:0000313" key="2">
    <source>
        <dbReference type="Proteomes" id="UP001424441"/>
    </source>
</evidence>
<comment type="caution">
    <text evidence="1">The sequence shown here is derived from an EMBL/GenBank/DDBJ whole genome shotgun (WGS) entry which is preliminary data.</text>
</comment>
<gene>
    <name evidence="1" type="ORF">GCM10008943_05720</name>
</gene>
<dbReference type="EMBL" id="BAAADE010000001">
    <property type="protein sequence ID" value="GAA0593508.1"/>
    <property type="molecule type" value="Genomic_DNA"/>
</dbReference>